<sequence length="75" mass="8213">MLMAHRETLTGLVREYEELSRTAAACRTPDMLRRLDDVAYTLCVSTGTRDADDALLAARHQLRDAHPGGGSTRVG</sequence>
<gene>
    <name evidence="1" type="ORF">AB852_19180</name>
</gene>
<proteinExistence type="predicted"/>
<name>A0A1Q4V7F2_9ACTN</name>
<dbReference type="Proteomes" id="UP000186455">
    <property type="component" value="Unassembled WGS sequence"/>
</dbReference>
<reference evidence="1 2" key="1">
    <citation type="submission" date="2015-06" db="EMBL/GenBank/DDBJ databases">
        <title>Cloning and characterization of the uncialamcin biosynthetic gene cluster.</title>
        <authorList>
            <person name="Yan X."/>
            <person name="Huang T."/>
            <person name="Ge H."/>
            <person name="Shen B."/>
        </authorList>
    </citation>
    <scope>NUCLEOTIDE SEQUENCE [LARGE SCALE GENOMIC DNA]</scope>
    <source>
        <strain evidence="1 2">DCA2648</strain>
    </source>
</reference>
<evidence type="ECO:0008006" key="3">
    <source>
        <dbReference type="Google" id="ProtNLM"/>
    </source>
</evidence>
<organism evidence="1 2">
    <name type="scientific">Streptomyces uncialis</name>
    <dbReference type="NCBI Taxonomy" id="1048205"/>
    <lineage>
        <taxon>Bacteria</taxon>
        <taxon>Bacillati</taxon>
        <taxon>Actinomycetota</taxon>
        <taxon>Actinomycetes</taxon>
        <taxon>Kitasatosporales</taxon>
        <taxon>Streptomycetaceae</taxon>
        <taxon>Streptomyces</taxon>
    </lineage>
</organism>
<dbReference type="EMBL" id="LFBV01000004">
    <property type="protein sequence ID" value="OKH93782.1"/>
    <property type="molecule type" value="Genomic_DNA"/>
</dbReference>
<dbReference type="RefSeq" id="WP_073790520.1">
    <property type="nucleotide sequence ID" value="NZ_CP109290.1"/>
</dbReference>
<dbReference type="Pfam" id="PF17196">
    <property type="entry name" value="DUF5133"/>
    <property type="match status" value="1"/>
</dbReference>
<protein>
    <recommendedName>
        <fullName evidence="3">DUF5133 domain-containing protein</fullName>
    </recommendedName>
</protein>
<comment type="caution">
    <text evidence="1">The sequence shown here is derived from an EMBL/GenBank/DDBJ whole genome shotgun (WGS) entry which is preliminary data.</text>
</comment>
<dbReference type="AlphaFoldDB" id="A0A1Q4V7F2"/>
<keyword evidence="2" id="KW-1185">Reference proteome</keyword>
<evidence type="ECO:0000313" key="2">
    <source>
        <dbReference type="Proteomes" id="UP000186455"/>
    </source>
</evidence>
<evidence type="ECO:0000313" key="1">
    <source>
        <dbReference type="EMBL" id="OKH93782.1"/>
    </source>
</evidence>
<dbReference type="InterPro" id="IPR033457">
    <property type="entry name" value="DUF5133"/>
</dbReference>
<accession>A0A1Q4V7F2</accession>